<reference evidence="2" key="1">
    <citation type="submission" date="2018-05" db="EMBL/GenBank/DDBJ databases">
        <authorList>
            <person name="Lanie J.A."/>
            <person name="Ng W.-L."/>
            <person name="Kazmierczak K.M."/>
            <person name="Andrzejewski T.M."/>
            <person name="Davidsen T.M."/>
            <person name="Wayne K.J."/>
            <person name="Tettelin H."/>
            <person name="Glass J.I."/>
            <person name="Rusch D."/>
            <person name="Podicherti R."/>
            <person name="Tsui H.-C.T."/>
            <person name="Winkler M.E."/>
        </authorList>
    </citation>
    <scope>NUCLEOTIDE SEQUENCE</scope>
</reference>
<accession>A0A382XGB4</accession>
<keyword evidence="1" id="KW-0472">Membrane</keyword>
<dbReference type="AlphaFoldDB" id="A0A382XGB4"/>
<dbReference type="EMBL" id="UINC01167234">
    <property type="protein sequence ID" value="SVD69625.1"/>
    <property type="molecule type" value="Genomic_DNA"/>
</dbReference>
<proteinExistence type="predicted"/>
<name>A0A382XGB4_9ZZZZ</name>
<keyword evidence="1" id="KW-1133">Transmembrane helix</keyword>
<protein>
    <submittedName>
        <fullName evidence="2">Uncharacterized protein</fullName>
    </submittedName>
</protein>
<evidence type="ECO:0000256" key="1">
    <source>
        <dbReference type="SAM" id="Phobius"/>
    </source>
</evidence>
<gene>
    <name evidence="2" type="ORF">METZ01_LOCUS422479</name>
</gene>
<organism evidence="2">
    <name type="scientific">marine metagenome</name>
    <dbReference type="NCBI Taxonomy" id="408172"/>
    <lineage>
        <taxon>unclassified sequences</taxon>
        <taxon>metagenomes</taxon>
        <taxon>ecological metagenomes</taxon>
    </lineage>
</organism>
<feature type="transmembrane region" description="Helical" evidence="1">
    <location>
        <begin position="7"/>
        <end position="25"/>
    </location>
</feature>
<sequence>MAYPACIVAVAFAVIIFLMIFVIPAF</sequence>
<feature type="non-terminal residue" evidence="2">
    <location>
        <position position="26"/>
    </location>
</feature>
<keyword evidence="1" id="KW-0812">Transmembrane</keyword>
<evidence type="ECO:0000313" key="2">
    <source>
        <dbReference type="EMBL" id="SVD69625.1"/>
    </source>
</evidence>